<keyword evidence="4" id="KW-1185">Reference proteome</keyword>
<reference evidence="3 4" key="1">
    <citation type="submission" date="2014-06" db="EMBL/GenBank/DDBJ databases">
        <authorList>
            <person name="Swart Estienne"/>
        </authorList>
    </citation>
    <scope>NUCLEOTIDE SEQUENCE [LARGE SCALE GENOMIC DNA]</scope>
    <source>
        <strain evidence="3 4">130c</strain>
    </source>
</reference>
<evidence type="ECO:0000313" key="3">
    <source>
        <dbReference type="EMBL" id="CDW90048.1"/>
    </source>
</evidence>
<organism evidence="3 4">
    <name type="scientific">Stylonychia lemnae</name>
    <name type="common">Ciliate</name>
    <dbReference type="NCBI Taxonomy" id="5949"/>
    <lineage>
        <taxon>Eukaryota</taxon>
        <taxon>Sar</taxon>
        <taxon>Alveolata</taxon>
        <taxon>Ciliophora</taxon>
        <taxon>Intramacronucleata</taxon>
        <taxon>Spirotrichea</taxon>
        <taxon>Stichotrichia</taxon>
        <taxon>Sporadotrichida</taxon>
        <taxon>Oxytrichidae</taxon>
        <taxon>Stylonychinae</taxon>
        <taxon>Stylonychia</taxon>
    </lineage>
</organism>
<feature type="transmembrane region" description="Helical" evidence="2">
    <location>
        <begin position="782"/>
        <end position="799"/>
    </location>
</feature>
<evidence type="ECO:0000256" key="1">
    <source>
        <dbReference type="SAM" id="MobiDB-lite"/>
    </source>
</evidence>
<accession>A0A078B915</accession>
<feature type="transmembrane region" description="Helical" evidence="2">
    <location>
        <begin position="716"/>
        <end position="740"/>
    </location>
</feature>
<name>A0A078B915_STYLE</name>
<keyword evidence="2" id="KW-1133">Transmembrane helix</keyword>
<feature type="transmembrane region" description="Helical" evidence="2">
    <location>
        <begin position="684"/>
        <end position="704"/>
    </location>
</feature>
<feature type="transmembrane region" description="Helical" evidence="2">
    <location>
        <begin position="752"/>
        <end position="776"/>
    </location>
</feature>
<gene>
    <name evidence="3" type="primary">Contig11238.g12001</name>
    <name evidence="3" type="ORF">STYLEM_19188</name>
</gene>
<evidence type="ECO:0008006" key="5">
    <source>
        <dbReference type="Google" id="ProtNLM"/>
    </source>
</evidence>
<feature type="region of interest" description="Disordered" evidence="1">
    <location>
        <begin position="221"/>
        <end position="259"/>
    </location>
</feature>
<feature type="transmembrane region" description="Helical" evidence="2">
    <location>
        <begin position="522"/>
        <end position="543"/>
    </location>
</feature>
<feature type="transmembrane region" description="Helical" evidence="2">
    <location>
        <begin position="592"/>
        <end position="615"/>
    </location>
</feature>
<protein>
    <recommendedName>
        <fullName evidence="5">Transmembrane protein</fullName>
    </recommendedName>
</protein>
<feature type="transmembrane region" description="Helical" evidence="2">
    <location>
        <begin position="492"/>
        <end position="510"/>
    </location>
</feature>
<evidence type="ECO:0000313" key="4">
    <source>
        <dbReference type="Proteomes" id="UP000039865"/>
    </source>
</evidence>
<feature type="compositionally biased region" description="Basic and acidic residues" evidence="1">
    <location>
        <begin position="228"/>
        <end position="243"/>
    </location>
</feature>
<dbReference type="InParanoid" id="A0A078B915"/>
<proteinExistence type="predicted"/>
<sequence length="820" mass="95421">MDQNLKTIHSQIEQTQASLDFEAQEISQKYQRILQSSQRTLQIQESTPQIKTLQIGKILDAVDTQPQVQSVRISTIAANDKFEESKLITQDENQQVVNANFVSEISQSVKNMGIKPFYLESGIGSQAFIYAGPNITFNKEQSMKHNQSDLPTSLENQSLIKYFEQMGKTLPDKNQRPLKVMTHAKDNYMHDDNDFHDIENYEDLKPERQLTYDQNILNQDSNRFVPKVKQEPRIKGRNRDKVLRQGNNKTAKLDSKKDSDIESDQIASLYHKKGLKLDFSNNDDKVFETNNTKRQKQDSKIFRNFYNQDQTQDQDKFEVYYADELKSPVGYSINAQKRPFSQDNAFDDNQYQDYNLEVSNENKINYIYQKNLEYDPDIDEVFVSRVQKFDIISQPQNTQNDASILVEVKKNSISNLATFDLMISSQMKSSSRGQKTQTCKKTYQILKQPRFDKLWTMHTYARFNFQSKSGYTGSQMILKKSLDYQQKLFENWLTFTFIMAALILAVLLALKSDIYQLDFDIRVILAPITLAWAVLMIILIVMISQVSYYFKQVQNLHNQEPYKLLNRCYKNLKGRNSQDSQLFTKTDFYNKFYISATITMISFYFGIFLKIYVLYDKITFTQISPISFGPGFLLYISELFYTHQLNHQNWKNRNQHLKSMIEKYGKEQNMEISTHLATVAKIDIGLVINGIVIPGFFYGFWLALCMRFDNQIQTNLFILLIPVWVIALPLFIFTVLNGIATQNTRANKCEKITLSVMVPFGFLVSFILLILCAEGIIKTKLFYLLIPNFVSLICLYLYMRCLIKPIKIHAKNSSEGDENK</sequence>
<dbReference type="EMBL" id="CCKQ01018112">
    <property type="protein sequence ID" value="CDW90048.1"/>
    <property type="molecule type" value="Genomic_DNA"/>
</dbReference>
<dbReference type="AlphaFoldDB" id="A0A078B915"/>
<dbReference type="Proteomes" id="UP000039865">
    <property type="component" value="Unassembled WGS sequence"/>
</dbReference>
<keyword evidence="2" id="KW-0472">Membrane</keyword>
<evidence type="ECO:0000256" key="2">
    <source>
        <dbReference type="SAM" id="Phobius"/>
    </source>
</evidence>
<keyword evidence="2" id="KW-0812">Transmembrane</keyword>